<dbReference type="GO" id="GO:0008721">
    <property type="term" value="F:D-serine ammonia-lyase activity"/>
    <property type="evidence" value="ECO:0007669"/>
    <property type="project" value="UniProtKB-EC"/>
</dbReference>
<organism evidence="6 7">
    <name type="scientific">Acidaminococcus fermentans</name>
    <dbReference type="NCBI Taxonomy" id="905"/>
    <lineage>
        <taxon>Bacteria</taxon>
        <taxon>Bacillati</taxon>
        <taxon>Bacillota</taxon>
        <taxon>Negativicutes</taxon>
        <taxon>Acidaminococcales</taxon>
        <taxon>Acidaminococcaceae</taxon>
        <taxon>Acidaminococcus</taxon>
    </lineage>
</organism>
<sequence>MDAEKYIAQDPVIREVSEKKETVWVNPRYLPFDMTNAVCSLVVSDAMIDDAADRLQRFAPFIERCFPETEVTHGLIESPLKAIPDMQKALEKDFACTIPGHLLLKMDSHLAIAGSVKARGGIYEVLKHAEDLALAAGKLKVTDNYAKLADQDMKDFFHQYTVQVGSTGNLGLSIGIMSAALGFKVKVHMSMDARQWKKDLLRQKGVEVIEYADDYSKAVAEGRRLSDQDPTSYFVDDEKSVNLFLGYAVAARRLKKQLDDMNITVDADHPLIVYIPAGVGGAPGGVSYGLKRIFKDNVHVFFTEPTLCPSVLLGTATQEFEKANVHDFHIDGITEADGLACASPSGFVTRIMTNLLSGDFTVDDYRLFNFLRDLKKTEDVEIEPSSCAAFIGPCRLTVYEGTRKYLKDQGLDAGKLANATQIAWATGGRLVPEEIRKEYLNTYLKK</sequence>
<evidence type="ECO:0000259" key="5">
    <source>
        <dbReference type="Pfam" id="PF00291"/>
    </source>
</evidence>
<dbReference type="PANTHER" id="PTHR48078">
    <property type="entry name" value="THREONINE DEHYDRATASE, MITOCHONDRIAL-RELATED"/>
    <property type="match status" value="1"/>
</dbReference>
<evidence type="ECO:0000256" key="1">
    <source>
        <dbReference type="ARBA" id="ARBA00001933"/>
    </source>
</evidence>
<dbReference type="PANTHER" id="PTHR48078:SF9">
    <property type="entry name" value="D-SERINE DEHYDRATASE"/>
    <property type="match status" value="1"/>
</dbReference>
<dbReference type="InterPro" id="IPR001926">
    <property type="entry name" value="TrpB-like_PALP"/>
</dbReference>
<protein>
    <recommendedName>
        <fullName evidence="4">Probable D-serine dehydratase</fullName>
        <ecNumber evidence="4">4.3.1.18</ecNumber>
    </recommendedName>
    <alternativeName>
        <fullName evidence="4">D-serine deaminase</fullName>
        <shortName evidence="4">DSD</shortName>
    </alternativeName>
</protein>
<comment type="similarity">
    <text evidence="4">Belongs to the serine/threonine dehydratase family. DsdA subfamily.</text>
</comment>
<dbReference type="InterPro" id="IPR011780">
    <property type="entry name" value="D_Ser_am_lyase"/>
</dbReference>
<dbReference type="GO" id="GO:0009097">
    <property type="term" value="P:isoleucine biosynthetic process"/>
    <property type="evidence" value="ECO:0007669"/>
    <property type="project" value="TreeGrafter"/>
</dbReference>
<comment type="cofactor">
    <cofactor evidence="1 4">
        <name>pyridoxal 5'-phosphate</name>
        <dbReference type="ChEBI" id="CHEBI:597326"/>
    </cofactor>
</comment>
<comment type="caution">
    <text evidence="6">The sequence shown here is derived from an EMBL/GenBank/DDBJ whole genome shotgun (WGS) entry which is preliminary data.</text>
</comment>
<dbReference type="Proteomes" id="UP000441455">
    <property type="component" value="Unassembled WGS sequence"/>
</dbReference>
<dbReference type="EC" id="4.3.1.18" evidence="4"/>
<dbReference type="GO" id="GO:0030170">
    <property type="term" value="F:pyridoxal phosphate binding"/>
    <property type="evidence" value="ECO:0007669"/>
    <property type="project" value="InterPro"/>
</dbReference>
<keyword evidence="2 4" id="KW-0663">Pyridoxal phosphate</keyword>
<dbReference type="AlphaFoldDB" id="A0A6N7W113"/>
<feature type="modified residue" description="N6-(pyridoxal phosphate)lysine" evidence="4">
    <location>
        <position position="117"/>
    </location>
</feature>
<dbReference type="GO" id="GO:0016836">
    <property type="term" value="F:hydro-lyase activity"/>
    <property type="evidence" value="ECO:0007669"/>
    <property type="project" value="UniProtKB-UniRule"/>
</dbReference>
<dbReference type="InterPro" id="IPR050147">
    <property type="entry name" value="Ser/Thr_Dehydratase"/>
</dbReference>
<evidence type="ECO:0000256" key="2">
    <source>
        <dbReference type="ARBA" id="ARBA00022898"/>
    </source>
</evidence>
<evidence type="ECO:0000313" key="7">
    <source>
        <dbReference type="Proteomes" id="UP000441455"/>
    </source>
</evidence>
<evidence type="ECO:0000256" key="4">
    <source>
        <dbReference type="HAMAP-Rule" id="MF_01030"/>
    </source>
</evidence>
<dbReference type="EMBL" id="VULN01000018">
    <property type="protein sequence ID" value="MSS82995.1"/>
    <property type="molecule type" value="Genomic_DNA"/>
</dbReference>
<gene>
    <name evidence="4 6" type="primary">dsdA</name>
    <name evidence="6" type="ORF">FX155_10385</name>
</gene>
<keyword evidence="3 4" id="KW-0456">Lyase</keyword>
<dbReference type="NCBIfam" id="NF002823">
    <property type="entry name" value="PRK02991.1"/>
    <property type="match status" value="1"/>
</dbReference>
<feature type="domain" description="Tryptophan synthase beta chain-like PALP" evidence="5">
    <location>
        <begin position="100"/>
        <end position="392"/>
    </location>
</feature>
<evidence type="ECO:0000256" key="3">
    <source>
        <dbReference type="ARBA" id="ARBA00023239"/>
    </source>
</evidence>
<dbReference type="Pfam" id="PF00291">
    <property type="entry name" value="PALP"/>
    <property type="match status" value="1"/>
</dbReference>
<proteinExistence type="inferred from homology"/>
<name>A0A6N7W113_ACIFE</name>
<reference evidence="6 7" key="1">
    <citation type="submission" date="2019-08" db="EMBL/GenBank/DDBJ databases">
        <title>In-depth cultivation of the pig gut microbiome towards novel bacterial diversity and tailored functional studies.</title>
        <authorList>
            <person name="Wylensek D."/>
            <person name="Hitch T.C.A."/>
            <person name="Clavel T."/>
        </authorList>
    </citation>
    <scope>NUCLEOTIDE SEQUENCE [LARGE SCALE GENOMIC DNA]</scope>
    <source>
        <strain evidence="6 7">WCA-389-WT-5B</strain>
    </source>
</reference>
<dbReference type="InterPro" id="IPR036052">
    <property type="entry name" value="TrpB-like_PALP_sf"/>
</dbReference>
<accession>A0A6N7W113</accession>
<dbReference type="GO" id="GO:0036088">
    <property type="term" value="P:D-serine catabolic process"/>
    <property type="evidence" value="ECO:0007669"/>
    <property type="project" value="TreeGrafter"/>
</dbReference>
<dbReference type="OrthoDB" id="9780546at2"/>
<dbReference type="HAMAP" id="MF_01030">
    <property type="entry name" value="D_Ser_dehydrat"/>
    <property type="match status" value="1"/>
</dbReference>
<evidence type="ECO:0000313" key="6">
    <source>
        <dbReference type="EMBL" id="MSS82995.1"/>
    </source>
</evidence>
<dbReference type="NCBIfam" id="TIGR02035">
    <property type="entry name" value="D_Ser_am_lyase"/>
    <property type="match status" value="1"/>
</dbReference>
<dbReference type="SUPFAM" id="SSF53686">
    <property type="entry name" value="Tryptophan synthase beta subunit-like PLP-dependent enzymes"/>
    <property type="match status" value="1"/>
</dbReference>
<dbReference type="RefSeq" id="WP_154488637.1">
    <property type="nucleotide sequence ID" value="NZ_VULN01000018.1"/>
</dbReference>
<dbReference type="Gene3D" id="3.40.50.1100">
    <property type="match status" value="2"/>
</dbReference>
<comment type="catalytic activity">
    <reaction evidence="4">
        <text>D-serine = pyruvate + NH4(+)</text>
        <dbReference type="Rhea" id="RHEA:13977"/>
        <dbReference type="ChEBI" id="CHEBI:15361"/>
        <dbReference type="ChEBI" id="CHEBI:28938"/>
        <dbReference type="ChEBI" id="CHEBI:35247"/>
        <dbReference type="EC" id="4.3.1.18"/>
    </reaction>
</comment>